<proteinExistence type="predicted"/>
<keyword evidence="3" id="KW-1003">Cell membrane</keyword>
<evidence type="ECO:0000259" key="9">
    <source>
        <dbReference type="Pfam" id="PF04290"/>
    </source>
</evidence>
<dbReference type="AlphaFoldDB" id="A0A383DNF9"/>
<dbReference type="GO" id="GO:0005886">
    <property type="term" value="C:plasma membrane"/>
    <property type="evidence" value="ECO:0007669"/>
    <property type="project" value="UniProtKB-SubCell"/>
</dbReference>
<dbReference type="InterPro" id="IPR007387">
    <property type="entry name" value="TRAP_DctQ"/>
</dbReference>
<dbReference type="Pfam" id="PF04290">
    <property type="entry name" value="DctQ"/>
    <property type="match status" value="1"/>
</dbReference>
<protein>
    <recommendedName>
        <fullName evidence="9">Tripartite ATP-independent periplasmic transporters DctQ component domain-containing protein</fullName>
    </recommendedName>
</protein>
<evidence type="ECO:0000256" key="7">
    <source>
        <dbReference type="ARBA" id="ARBA00023136"/>
    </source>
</evidence>
<feature type="transmembrane region" description="Helical" evidence="8">
    <location>
        <begin position="52"/>
        <end position="68"/>
    </location>
</feature>
<evidence type="ECO:0000313" key="10">
    <source>
        <dbReference type="EMBL" id="SVE45854.1"/>
    </source>
</evidence>
<reference evidence="10" key="1">
    <citation type="submission" date="2018-05" db="EMBL/GenBank/DDBJ databases">
        <authorList>
            <person name="Lanie J.A."/>
            <person name="Ng W.-L."/>
            <person name="Kazmierczak K.M."/>
            <person name="Andrzejewski T.M."/>
            <person name="Davidsen T.M."/>
            <person name="Wayne K.J."/>
            <person name="Tettelin H."/>
            <person name="Glass J.I."/>
            <person name="Rusch D."/>
            <person name="Podicherti R."/>
            <person name="Tsui H.-C.T."/>
            <person name="Winkler M.E."/>
        </authorList>
    </citation>
    <scope>NUCLEOTIDE SEQUENCE</scope>
</reference>
<keyword evidence="7 8" id="KW-0472">Membrane</keyword>
<dbReference type="PANTHER" id="PTHR35011:SF4">
    <property type="entry name" value="SLL1102 PROTEIN"/>
    <property type="match status" value="1"/>
</dbReference>
<evidence type="ECO:0000256" key="1">
    <source>
        <dbReference type="ARBA" id="ARBA00004429"/>
    </source>
</evidence>
<name>A0A383DNF9_9ZZZZ</name>
<feature type="transmembrane region" description="Helical" evidence="8">
    <location>
        <begin position="134"/>
        <end position="156"/>
    </location>
</feature>
<organism evidence="10">
    <name type="scientific">marine metagenome</name>
    <dbReference type="NCBI Taxonomy" id="408172"/>
    <lineage>
        <taxon>unclassified sequences</taxon>
        <taxon>metagenomes</taxon>
        <taxon>ecological metagenomes</taxon>
    </lineage>
</organism>
<feature type="domain" description="Tripartite ATP-independent periplasmic transporters DctQ component" evidence="9">
    <location>
        <begin position="26"/>
        <end position="157"/>
    </location>
</feature>
<evidence type="ECO:0000256" key="5">
    <source>
        <dbReference type="ARBA" id="ARBA00022692"/>
    </source>
</evidence>
<evidence type="ECO:0000256" key="3">
    <source>
        <dbReference type="ARBA" id="ARBA00022475"/>
    </source>
</evidence>
<sequence>MQWIESVCNKFSKYLGIFIAFLLIIMMINVAFDALNRYLMNSNSVALQEMEWHLFSVIILLGLSYTLSEEGHVRVDILYANFSAKKQAIINMVGVITFVLPLSLLVAFGSLGFVEEAYIFMEQSGDPGGLPYRFIIKGLIPTAFFILIFMSAGYFARNYNHLKRLNSRPES</sequence>
<accession>A0A383DNF9</accession>
<evidence type="ECO:0000256" key="6">
    <source>
        <dbReference type="ARBA" id="ARBA00022989"/>
    </source>
</evidence>
<comment type="subcellular location">
    <subcellularLocation>
        <location evidence="1">Cell inner membrane</location>
        <topology evidence="1">Multi-pass membrane protein</topology>
    </subcellularLocation>
</comment>
<evidence type="ECO:0000256" key="2">
    <source>
        <dbReference type="ARBA" id="ARBA00022448"/>
    </source>
</evidence>
<dbReference type="EMBL" id="UINC01218714">
    <property type="protein sequence ID" value="SVE45854.1"/>
    <property type="molecule type" value="Genomic_DNA"/>
</dbReference>
<keyword evidence="5 8" id="KW-0812">Transmembrane</keyword>
<feature type="transmembrane region" description="Helical" evidence="8">
    <location>
        <begin position="12"/>
        <end position="32"/>
    </location>
</feature>
<keyword evidence="4" id="KW-0997">Cell inner membrane</keyword>
<feature type="transmembrane region" description="Helical" evidence="8">
    <location>
        <begin position="89"/>
        <end position="114"/>
    </location>
</feature>
<keyword evidence="2" id="KW-0813">Transport</keyword>
<gene>
    <name evidence="10" type="ORF">METZ01_LOCUS498708</name>
</gene>
<evidence type="ECO:0000256" key="4">
    <source>
        <dbReference type="ARBA" id="ARBA00022519"/>
    </source>
</evidence>
<keyword evidence="6 8" id="KW-1133">Transmembrane helix</keyword>
<dbReference type="InterPro" id="IPR055348">
    <property type="entry name" value="DctQ"/>
</dbReference>
<evidence type="ECO:0000256" key="8">
    <source>
        <dbReference type="SAM" id="Phobius"/>
    </source>
</evidence>
<dbReference type="PANTHER" id="PTHR35011">
    <property type="entry name" value="2,3-DIKETO-L-GULONATE TRAP TRANSPORTER SMALL PERMEASE PROTEIN YIAM"/>
    <property type="match status" value="1"/>
</dbReference>